<dbReference type="GO" id="GO:0005576">
    <property type="term" value="C:extracellular region"/>
    <property type="evidence" value="ECO:0007669"/>
    <property type="project" value="UniProtKB-SubCell"/>
</dbReference>
<reference evidence="11 12" key="1">
    <citation type="submission" date="2015-09" db="EMBL/GenBank/DDBJ databases">
        <title>Host preference determinants of Valsa canker pathogens revealed by comparative genomics.</title>
        <authorList>
            <person name="Yin Z."/>
            <person name="Huang L."/>
        </authorList>
    </citation>
    <scope>NUCLEOTIDE SEQUENCE [LARGE SCALE GENOMIC DNA]</scope>
    <source>
        <strain evidence="11 12">SXYLt</strain>
    </source>
</reference>
<dbReference type="InParanoid" id="A0A423XJ62"/>
<keyword evidence="8" id="KW-0119">Carbohydrate metabolism</keyword>
<keyword evidence="4 9" id="KW-0732">Signal</keyword>
<keyword evidence="12" id="KW-1185">Reference proteome</keyword>
<dbReference type="GO" id="GO:0030570">
    <property type="term" value="F:pectate lyase activity"/>
    <property type="evidence" value="ECO:0007669"/>
    <property type="project" value="InterPro"/>
</dbReference>
<gene>
    <name evidence="11" type="ORF">VPNG_01817</name>
</gene>
<dbReference type="PANTHER" id="PTHR31683">
    <property type="entry name" value="PECTATE LYASE 18-RELATED"/>
    <property type="match status" value="1"/>
</dbReference>
<evidence type="ECO:0000259" key="10">
    <source>
        <dbReference type="SMART" id="SM00656"/>
    </source>
</evidence>
<feature type="chain" id="PRO_5019131729" description="pectin lyase" evidence="9">
    <location>
        <begin position="20"/>
        <end position="403"/>
    </location>
</feature>
<dbReference type="SMART" id="SM00656">
    <property type="entry name" value="Amb_all"/>
    <property type="match status" value="1"/>
</dbReference>
<dbReference type="InterPro" id="IPR012334">
    <property type="entry name" value="Pectin_lyas_fold"/>
</dbReference>
<sequence length="403" mass="42472">MRLLSTILGVALAATMAQAALSPDQIEKHHHERRKLGKRAEAVVGSPEGFAASATGGAAGSTVYPTTTDELVDYLSSDEPLTVVLTKTFDFTSTEGTVTGTGCAPWGTASACQVAIDQNSWCENYEPDAPSVTVSYYAAATLGISITSDKSLIGSGSAGVIKGKGIRIVSGASNVIVQNIEITNLNPKYVWGGDAITLNDCDLVWIDHVTVSQIGRQQLVLGTSADSRVSITYNNFDGDSTYSATCDGYAYWGIYLDGSQDLVTLKGNYIHHFSGRSPKVAGNTLLHAVNNYWYDYSSTGHAFEIDSGGYVLVEGSVFQNVPVELDSSVGGKYFTSPDSTSNAKCSTYLGRSCQINGFGSSGTFSSSDTSFFSDFSGKTIASAETYSWVQSNVISGAGIGVVD</sequence>
<evidence type="ECO:0000256" key="2">
    <source>
        <dbReference type="ARBA" id="ARBA00010980"/>
    </source>
</evidence>
<dbReference type="SUPFAM" id="SSF51126">
    <property type="entry name" value="Pectin lyase-like"/>
    <property type="match status" value="1"/>
</dbReference>
<comment type="caution">
    <text evidence="11">The sequence shown here is derived from an EMBL/GenBank/DDBJ whole genome shotgun (WGS) entry which is preliminary data.</text>
</comment>
<evidence type="ECO:0000256" key="8">
    <source>
        <dbReference type="RuleBase" id="RU361173"/>
    </source>
</evidence>
<dbReference type="EMBL" id="LKEB01000006">
    <property type="protein sequence ID" value="ROW16258.1"/>
    <property type="molecule type" value="Genomic_DNA"/>
</dbReference>
<comment type="catalytic activity">
    <reaction evidence="6">
        <text>Eliminative cleavage of (1-&gt;4)-alpha-D-galacturonan methyl ester to give oligosaccharides with 4-deoxy-6-O-methyl-alpha-D-galact-4-enuronosyl groups at their non-reducing ends.</text>
        <dbReference type="EC" id="4.2.2.10"/>
    </reaction>
</comment>
<evidence type="ECO:0000256" key="7">
    <source>
        <dbReference type="ARBA" id="ARBA00039082"/>
    </source>
</evidence>
<dbReference type="PANTHER" id="PTHR31683:SF16">
    <property type="entry name" value="PECTIN LYASE A-RELATED"/>
    <property type="match status" value="1"/>
</dbReference>
<dbReference type="GO" id="GO:0047490">
    <property type="term" value="F:pectin lyase activity"/>
    <property type="evidence" value="ECO:0007669"/>
    <property type="project" value="UniProtKB-EC"/>
</dbReference>
<name>A0A423XJ62_9PEZI</name>
<keyword evidence="3 8" id="KW-0964">Secreted</keyword>
<dbReference type="Proteomes" id="UP000285146">
    <property type="component" value="Unassembled WGS sequence"/>
</dbReference>
<dbReference type="InterPro" id="IPR045032">
    <property type="entry name" value="PEL"/>
</dbReference>
<evidence type="ECO:0000256" key="9">
    <source>
        <dbReference type="SAM" id="SignalP"/>
    </source>
</evidence>
<dbReference type="STRING" id="1230097.A0A423XJ62"/>
<evidence type="ECO:0000256" key="6">
    <source>
        <dbReference type="ARBA" id="ARBA00036818"/>
    </source>
</evidence>
<accession>A0A423XJ62</accession>
<dbReference type="GO" id="GO:0000272">
    <property type="term" value="P:polysaccharide catabolic process"/>
    <property type="evidence" value="ECO:0007669"/>
    <property type="project" value="UniProtKB-KW"/>
</dbReference>
<dbReference type="Gene3D" id="2.160.20.10">
    <property type="entry name" value="Single-stranded right-handed beta-helix, Pectin lyase-like"/>
    <property type="match status" value="1"/>
</dbReference>
<dbReference type="FunFam" id="2.160.20.10:FF:000003">
    <property type="entry name" value="Pectin lyase F"/>
    <property type="match status" value="1"/>
</dbReference>
<proteinExistence type="inferred from homology"/>
<dbReference type="OrthoDB" id="1637350at2759"/>
<dbReference type="AlphaFoldDB" id="A0A423XJ62"/>
<comment type="subcellular location">
    <subcellularLocation>
        <location evidence="1 8">Secreted</location>
    </subcellularLocation>
</comment>
<organism evidence="11 12">
    <name type="scientific">Cytospora leucostoma</name>
    <dbReference type="NCBI Taxonomy" id="1230097"/>
    <lineage>
        <taxon>Eukaryota</taxon>
        <taxon>Fungi</taxon>
        <taxon>Dikarya</taxon>
        <taxon>Ascomycota</taxon>
        <taxon>Pezizomycotina</taxon>
        <taxon>Sordariomycetes</taxon>
        <taxon>Sordariomycetidae</taxon>
        <taxon>Diaporthales</taxon>
        <taxon>Cytosporaceae</taxon>
        <taxon>Cytospora</taxon>
    </lineage>
</organism>
<feature type="domain" description="Pectate lyase" evidence="10">
    <location>
        <begin position="115"/>
        <end position="324"/>
    </location>
</feature>
<evidence type="ECO:0000313" key="12">
    <source>
        <dbReference type="Proteomes" id="UP000285146"/>
    </source>
</evidence>
<evidence type="ECO:0000256" key="1">
    <source>
        <dbReference type="ARBA" id="ARBA00004613"/>
    </source>
</evidence>
<evidence type="ECO:0000313" key="11">
    <source>
        <dbReference type="EMBL" id="ROW16258.1"/>
    </source>
</evidence>
<evidence type="ECO:0000256" key="3">
    <source>
        <dbReference type="ARBA" id="ARBA00022525"/>
    </source>
</evidence>
<protein>
    <recommendedName>
        <fullName evidence="7">pectin lyase</fullName>
        <ecNumber evidence="7">4.2.2.10</ecNumber>
    </recommendedName>
</protein>
<dbReference type="InterPro" id="IPR002022">
    <property type="entry name" value="Pec_lyase"/>
</dbReference>
<comment type="similarity">
    <text evidence="2 8">Belongs to the polysaccharide lyase 1 family.</text>
</comment>
<dbReference type="Pfam" id="PF00544">
    <property type="entry name" value="Pectate_lyase_4"/>
    <property type="match status" value="1"/>
</dbReference>
<dbReference type="InterPro" id="IPR011050">
    <property type="entry name" value="Pectin_lyase_fold/virulence"/>
</dbReference>
<keyword evidence="5 8" id="KW-0456">Lyase</keyword>
<evidence type="ECO:0000256" key="4">
    <source>
        <dbReference type="ARBA" id="ARBA00022729"/>
    </source>
</evidence>
<dbReference type="EC" id="4.2.2.10" evidence="7"/>
<evidence type="ECO:0000256" key="5">
    <source>
        <dbReference type="ARBA" id="ARBA00023239"/>
    </source>
</evidence>
<keyword evidence="8" id="KW-0624">Polysaccharide degradation</keyword>
<feature type="signal peptide" evidence="9">
    <location>
        <begin position="1"/>
        <end position="19"/>
    </location>
</feature>